<proteinExistence type="predicted"/>
<evidence type="ECO:0000256" key="1">
    <source>
        <dbReference type="SAM" id="MobiDB-lite"/>
    </source>
</evidence>
<accession>A0A9P3LN17</accession>
<organism evidence="3 4">
    <name type="scientific">Phanerochaete sordida</name>
    <dbReference type="NCBI Taxonomy" id="48140"/>
    <lineage>
        <taxon>Eukaryota</taxon>
        <taxon>Fungi</taxon>
        <taxon>Dikarya</taxon>
        <taxon>Basidiomycota</taxon>
        <taxon>Agaricomycotina</taxon>
        <taxon>Agaricomycetes</taxon>
        <taxon>Polyporales</taxon>
        <taxon>Phanerochaetaceae</taxon>
        <taxon>Phanerochaete</taxon>
    </lineage>
</organism>
<feature type="region of interest" description="Disordered" evidence="1">
    <location>
        <begin position="1"/>
        <end position="27"/>
    </location>
</feature>
<reference evidence="3 4" key="1">
    <citation type="submission" date="2021-08" db="EMBL/GenBank/DDBJ databases">
        <title>Draft Genome Sequence of Phanerochaete sordida strain YK-624.</title>
        <authorList>
            <person name="Mori T."/>
            <person name="Dohra H."/>
            <person name="Suzuki T."/>
            <person name="Kawagishi H."/>
            <person name="Hirai H."/>
        </authorList>
    </citation>
    <scope>NUCLEOTIDE SEQUENCE [LARGE SCALE GENOMIC DNA]</scope>
    <source>
        <strain evidence="3 4">YK-624</strain>
    </source>
</reference>
<dbReference type="Proteomes" id="UP000703269">
    <property type="component" value="Unassembled WGS sequence"/>
</dbReference>
<comment type="caution">
    <text evidence="3">The sequence shown here is derived from an EMBL/GenBank/DDBJ whole genome shotgun (WGS) entry which is preliminary data.</text>
</comment>
<dbReference type="EMBL" id="BPQB01000235">
    <property type="protein sequence ID" value="GJF00901.1"/>
    <property type="molecule type" value="Genomic_DNA"/>
</dbReference>
<gene>
    <name evidence="3" type="ORF">PsYK624_172050</name>
</gene>
<keyword evidence="4" id="KW-1185">Reference proteome</keyword>
<name>A0A9P3LN17_9APHY</name>
<dbReference type="Pfam" id="PF20231">
    <property type="entry name" value="DUF6589"/>
    <property type="match status" value="1"/>
</dbReference>
<feature type="compositionally biased region" description="Polar residues" evidence="1">
    <location>
        <begin position="783"/>
        <end position="802"/>
    </location>
</feature>
<evidence type="ECO:0000313" key="4">
    <source>
        <dbReference type="Proteomes" id="UP000703269"/>
    </source>
</evidence>
<feature type="domain" description="DUF6589" evidence="2">
    <location>
        <begin position="483"/>
        <end position="971"/>
    </location>
</feature>
<protein>
    <recommendedName>
        <fullName evidence="2">DUF6589 domain-containing protein</fullName>
    </recommendedName>
</protein>
<evidence type="ECO:0000259" key="2">
    <source>
        <dbReference type="Pfam" id="PF20231"/>
    </source>
</evidence>
<dbReference type="OrthoDB" id="2801423at2759"/>
<sequence>MILVPPSLLPPSPVTPTTRASQAGSSDGTVPLLGSPAFWHPHYGPYTSNTPPSWQGLPVPPQSLPPPAQFNVSELEYEFLRGRSGLVTGSLLEGLEGSMSHWDTEDKLLVFFRLLKRFGYSSLGEFLADLFGTRHKEHAEVVHSLSAFLRQRSRVGTRPADIVEKMFNHPQSERYHDRRPLCYVFPQVPRYARGPEARYRPGTVTSTPELSARNSILQWSLNALLKEIDRETARLRKSVDGQFTLGSDCHLSWDLILSWKTSEKEVIIAREAPVTYAILCTLSVSGPVRTKLDDTYDPLQPMNDVLPSPEAFHANLEEDEPSGEVLPSSPLPDASDMKLRRNPYYAVVITRLAQLYMSHKMSSTFPSIIGVVLFMCRANKNIFNIFSHLGLSIAHSTTITKLHQLADDSRKQLLEWLNMDPNGPFDAELVFDNINKMRRAWEAALGNHNTMQSGTSALLVKLENVPPDALLLEPLQTAIKERRRASLTVPDLLKDIDWTHIRGVTNALILRTLVKYIPALRPHQSAIKNLTETTYRKHQLSLRKSTIFPIGCSGINESTSAGVVQVLDDVFQQQVPLSTDRINKYIIPIAGDQLTVDRIRKAKRVLAKGDTPAETKAFALERPELWHMKWNFGKGIVRSHWWPTVGKEVFGLHHDCSLLKRNFSVAKCDFYPMHHLLEVRFEALILEAVRLVCEERSNATFSETTPLLEVLQKYFECGGKLADTSFDELLSIADTVRIRYVTTAAYYDCQNPETWTREKYGPSAALASPADVFDLHPIPPAPINSSARAQGQDGASSATTGPSDGPAKPPKKHPERIQWRGDRVIQNNVGFLRPSSYYLELCAAIPAGDMGRAWEIMKVLRFCFWGTGSTNYGNELLELACQDLREFTEKLKKVWLENWLVNPSGREGHWQELDLLLEHYNFWIKILFNAKSLDFDSPFLRECVSYNLRGFADLRERFPEIFDIAKRCGKHTHATVSADINALGSHYRKDQVLTFHLGREQPFAVRNEYSDGIDKLRSGQLKTFLDRTVQEPYNVQEDVQAADTSMGDDASQSTDAPANPIVIIDGIPHLETFSADEFMTDGDAN</sequence>
<feature type="region of interest" description="Disordered" evidence="1">
    <location>
        <begin position="783"/>
        <end position="817"/>
    </location>
</feature>
<dbReference type="AlphaFoldDB" id="A0A9P3LN17"/>
<dbReference type="InterPro" id="IPR046496">
    <property type="entry name" value="DUF6589"/>
</dbReference>
<evidence type="ECO:0000313" key="3">
    <source>
        <dbReference type="EMBL" id="GJF00901.1"/>
    </source>
</evidence>